<gene>
    <name evidence="2" type="ORF">ZEAMMB73_Zm00001d001930</name>
</gene>
<sequence>MDDCGGGGKRPFQLARSLTYHHHPGHRPAAASRWRRQHQQHQLADEPRAPRPQAVVLYTTSLRGVRRTFADCAAVRAILRGFRVAARRSRRQMEDDGECWWGRGRSDDDGAEEL</sequence>
<dbReference type="InParanoid" id="A0A1D6DUM3"/>
<protein>
    <recommendedName>
        <fullName evidence="3">Glutaredoxin domain-containing protein</fullName>
    </recommendedName>
</protein>
<evidence type="ECO:0000256" key="1">
    <source>
        <dbReference type="SAM" id="MobiDB-lite"/>
    </source>
</evidence>
<name>A0A1D6DUM3_MAIZE</name>
<dbReference type="OMA" id="GECWWGR"/>
<evidence type="ECO:0000313" key="2">
    <source>
        <dbReference type="EMBL" id="ONM12512.1"/>
    </source>
</evidence>
<dbReference type="PANTHER" id="PTHR45669:SF60">
    <property type="entry name" value="GLUTAREDOXIN FAMILY PROTEIN, EXPRESSED"/>
    <property type="match status" value="1"/>
</dbReference>
<dbReference type="ExpressionAtlas" id="A0A1D6DUM3">
    <property type="expression patterns" value="baseline and differential"/>
</dbReference>
<feature type="region of interest" description="Disordered" evidence="1">
    <location>
        <begin position="15"/>
        <end position="51"/>
    </location>
</feature>
<reference evidence="2" key="1">
    <citation type="submission" date="2015-12" db="EMBL/GenBank/DDBJ databases">
        <title>Update maize B73 reference genome by single molecule sequencing technologies.</title>
        <authorList>
            <consortium name="Maize Genome Sequencing Project"/>
            <person name="Ware D."/>
        </authorList>
    </citation>
    <scope>NUCLEOTIDE SEQUENCE [LARGE SCALE GENOMIC DNA]</scope>
    <source>
        <tissue evidence="2">Seedling</tissue>
    </source>
</reference>
<dbReference type="PANTHER" id="PTHR45669">
    <property type="entry name" value="GLUTAREDOXIN DOMAIN-CONTAINING CYSTEINE-RICH PROTEIN CG12206-RELATED"/>
    <property type="match status" value="1"/>
</dbReference>
<dbReference type="EMBL" id="CM007648">
    <property type="protein sequence ID" value="ONM12512.1"/>
    <property type="molecule type" value="Genomic_DNA"/>
</dbReference>
<dbReference type="STRING" id="4577.A0A1D6DUM3"/>
<feature type="region of interest" description="Disordered" evidence="1">
    <location>
        <begin position="92"/>
        <end position="114"/>
    </location>
</feature>
<proteinExistence type="predicted"/>
<accession>A0A1D6DUM3</accession>
<organism evidence="2">
    <name type="scientific">Zea mays</name>
    <name type="common">Maize</name>
    <dbReference type="NCBI Taxonomy" id="4577"/>
    <lineage>
        <taxon>Eukaryota</taxon>
        <taxon>Viridiplantae</taxon>
        <taxon>Streptophyta</taxon>
        <taxon>Embryophyta</taxon>
        <taxon>Tracheophyta</taxon>
        <taxon>Spermatophyta</taxon>
        <taxon>Magnoliopsida</taxon>
        <taxon>Liliopsida</taxon>
        <taxon>Poales</taxon>
        <taxon>Poaceae</taxon>
        <taxon>PACMAD clade</taxon>
        <taxon>Panicoideae</taxon>
        <taxon>Andropogonodae</taxon>
        <taxon>Andropogoneae</taxon>
        <taxon>Tripsacinae</taxon>
        <taxon>Zea</taxon>
    </lineage>
</organism>
<evidence type="ECO:0008006" key="3">
    <source>
        <dbReference type="Google" id="ProtNLM"/>
    </source>
</evidence>
<dbReference type="AlphaFoldDB" id="A0A1D6DUM3"/>